<comment type="caution">
    <text evidence="6">The sequence shown here is derived from an EMBL/GenBank/DDBJ whole genome shotgun (WGS) entry which is preliminary data.</text>
</comment>
<keyword evidence="7" id="KW-1185">Reference proteome</keyword>
<dbReference type="Gene3D" id="3.40.50.2000">
    <property type="entry name" value="Glycogen Phosphorylase B"/>
    <property type="match status" value="2"/>
</dbReference>
<evidence type="ECO:0000259" key="4">
    <source>
        <dbReference type="Pfam" id="PF06722"/>
    </source>
</evidence>
<dbReference type="Pfam" id="PF06722">
    <property type="entry name" value="EryCIII-like_C"/>
    <property type="match status" value="1"/>
</dbReference>
<evidence type="ECO:0000313" key="6">
    <source>
        <dbReference type="EMBL" id="KOG40384.1"/>
    </source>
</evidence>
<dbReference type="PANTHER" id="PTHR48050">
    <property type="entry name" value="STEROL 3-BETA-GLUCOSYLTRANSFERASE"/>
    <property type="match status" value="1"/>
</dbReference>
<dbReference type="Proteomes" id="UP000037020">
    <property type="component" value="Unassembled WGS sequence"/>
</dbReference>
<proteinExistence type="inferred from homology"/>
<dbReference type="SUPFAM" id="SSF53756">
    <property type="entry name" value="UDP-Glycosyltransferase/glycogen phosphorylase"/>
    <property type="match status" value="1"/>
</dbReference>
<organism evidence="6 7">
    <name type="scientific">Streptomyces varsoviensis</name>
    <dbReference type="NCBI Taxonomy" id="67373"/>
    <lineage>
        <taxon>Bacteria</taxon>
        <taxon>Bacillati</taxon>
        <taxon>Actinomycetota</taxon>
        <taxon>Actinomycetes</taxon>
        <taxon>Kitasatosporales</taxon>
        <taxon>Streptomycetaceae</taxon>
        <taxon>Streptomyces</taxon>
    </lineage>
</organism>
<reference evidence="6 7" key="1">
    <citation type="submission" date="2015-07" db="EMBL/GenBank/DDBJ databases">
        <authorList>
            <person name="Ju K.-S."/>
            <person name="Doroghazi J.R."/>
            <person name="Metcalf W.W."/>
        </authorList>
    </citation>
    <scope>NUCLEOTIDE SEQUENCE [LARGE SCALE GENOMIC DNA]</scope>
    <source>
        <strain evidence="6 7">NRRL B-3589</strain>
    </source>
</reference>
<feature type="domain" description="Erythromycin biosynthesis protein CIII-like C-terminal" evidence="4">
    <location>
        <begin position="233"/>
        <end position="346"/>
    </location>
</feature>
<dbReference type="InterPro" id="IPR048284">
    <property type="entry name" value="EryCIII-like_N"/>
</dbReference>
<dbReference type="PANTHER" id="PTHR48050:SF13">
    <property type="entry name" value="STEROL 3-BETA-GLUCOSYLTRANSFERASE UGT80A2"/>
    <property type="match status" value="1"/>
</dbReference>
<evidence type="ECO:0008006" key="8">
    <source>
        <dbReference type="Google" id="ProtNLM"/>
    </source>
</evidence>
<feature type="non-terminal residue" evidence="6">
    <location>
        <position position="1"/>
    </location>
</feature>
<sequence length="356" mass="37934">MLTQNRLWNYWAAKAGGWPHAHLPPDPVTGRPLASLDDFDFAAFRAERREHNLRAAAAAHDAVVAYARDFRPHLVVHDRLSPEGVLAARVLGVPSVLHLWGPHGTAEPEPELSAMPGDPSGSFPRYGVGEWSPDLIEYVIDPCPPGMRPPLGPGVTRLPVRYVPYNGARSAPAAPPVKKAGRTRVCLAWGNSLSRAYGQAAHVLPGLVEALRAPDRELLLLAPPDDLPARPGPGVTVLEDYPLHLALRGCDAVVHYGGAGCTMTAMQAAVPQVVVPFSPDLALNARRVTEAGAARTVPAHTKELYARVATTVTTLLTTPPHTTAARKLAQQNDSAPTPAQLATHLETALASHRTAA</sequence>
<evidence type="ECO:0000259" key="5">
    <source>
        <dbReference type="Pfam" id="PF21036"/>
    </source>
</evidence>
<keyword evidence="2" id="KW-0328">Glycosyltransferase</keyword>
<gene>
    <name evidence="6" type="ORF">ADK38_46890</name>
</gene>
<comment type="similarity">
    <text evidence="1">Belongs to the glycosyltransferase 28 family.</text>
</comment>
<evidence type="ECO:0000256" key="3">
    <source>
        <dbReference type="ARBA" id="ARBA00022679"/>
    </source>
</evidence>
<evidence type="ECO:0000256" key="1">
    <source>
        <dbReference type="ARBA" id="ARBA00006962"/>
    </source>
</evidence>
<protein>
    <recommendedName>
        <fullName evidence="8">Erythromycin biosynthesis protein CIII-like central domain-containing protein</fullName>
    </recommendedName>
</protein>
<dbReference type="EMBL" id="LGUT01004677">
    <property type="protein sequence ID" value="KOG40384.1"/>
    <property type="molecule type" value="Genomic_DNA"/>
</dbReference>
<dbReference type="InterPro" id="IPR050426">
    <property type="entry name" value="Glycosyltransferase_28"/>
</dbReference>
<accession>A0ABR5IR31</accession>
<evidence type="ECO:0000256" key="2">
    <source>
        <dbReference type="ARBA" id="ARBA00022676"/>
    </source>
</evidence>
<name>A0ABR5IR31_9ACTN</name>
<dbReference type="InterPro" id="IPR010610">
    <property type="entry name" value="EryCIII-like_C"/>
</dbReference>
<evidence type="ECO:0000313" key="7">
    <source>
        <dbReference type="Proteomes" id="UP000037020"/>
    </source>
</evidence>
<dbReference type="Pfam" id="PF21036">
    <property type="entry name" value="EryCIII-like_N"/>
    <property type="match status" value="1"/>
</dbReference>
<keyword evidence="3" id="KW-0808">Transferase</keyword>
<feature type="domain" description="Erythromycin biosynthesis protein CIII-like N-terminal" evidence="5">
    <location>
        <begin position="61"/>
        <end position="190"/>
    </location>
</feature>